<dbReference type="InterPro" id="IPR003673">
    <property type="entry name" value="CoA-Trfase_fam_III"/>
</dbReference>
<dbReference type="Gene3D" id="3.30.1540.10">
    <property type="entry name" value="formyl-coa transferase, domain 3"/>
    <property type="match status" value="1"/>
</dbReference>
<proteinExistence type="inferred from homology"/>
<organism evidence="2">
    <name type="scientific">Chromera velia CCMP2878</name>
    <dbReference type="NCBI Taxonomy" id="1169474"/>
    <lineage>
        <taxon>Eukaryota</taxon>
        <taxon>Sar</taxon>
        <taxon>Alveolata</taxon>
        <taxon>Colpodellida</taxon>
        <taxon>Chromeraceae</taxon>
        <taxon>Chromera</taxon>
    </lineage>
</organism>
<dbReference type="Gene3D" id="3.40.50.10540">
    <property type="entry name" value="Crotonobetainyl-coa:carnitine coa-transferase, domain 1"/>
    <property type="match status" value="1"/>
</dbReference>
<dbReference type="EMBL" id="CDMZ01001088">
    <property type="protein sequence ID" value="CEM27018.1"/>
    <property type="molecule type" value="Genomic_DNA"/>
</dbReference>
<name>A0A0G4GCH8_9ALVE</name>
<dbReference type="InterPro" id="IPR050509">
    <property type="entry name" value="CoA-transferase_III"/>
</dbReference>
<sequence length="355" mass="38420">MSESECYSRLLDGRTVLDLSSLLPGPFVATILASMGASVVKVEHPSMPDSTAFSQFCGAPLKEEEVPSPGYSFLNRQKKIIRLEYSRGGGEDRRQFEKMVREAHACILHFRSATAEKLGVDDKSLHLLNPKLVIVKITGYPEPGTATAASLGVSATTAAHDLNIQARLGLLSLTTQMIPLPVADLFAAYEGAVAVASAMDAVSRQGKSGISISVSMYGALRRAMGCFVEEFKERGETPAKRNSLFTGQFPCYRIYEAKCGQRVAVGALEPKFWSRLCKVMGLDELDGRGLETGSEGEEVVQKVSSRFREREWSEWGPLFKKADCCVEAALSFEEAFGKGGTGGGGKARLAQSSRL</sequence>
<dbReference type="AlphaFoldDB" id="A0A0G4GCH8"/>
<dbReference type="GO" id="GO:0003824">
    <property type="term" value="F:catalytic activity"/>
    <property type="evidence" value="ECO:0007669"/>
    <property type="project" value="InterPro"/>
</dbReference>
<dbReference type="PANTHER" id="PTHR48228:SF5">
    <property type="entry name" value="ALPHA-METHYLACYL-COA RACEMASE"/>
    <property type="match status" value="1"/>
</dbReference>
<dbReference type="Pfam" id="PF02515">
    <property type="entry name" value="CoA_transf_3"/>
    <property type="match status" value="1"/>
</dbReference>
<evidence type="ECO:0000313" key="2">
    <source>
        <dbReference type="EMBL" id="CEM27018.1"/>
    </source>
</evidence>
<dbReference type="PANTHER" id="PTHR48228">
    <property type="entry name" value="SUCCINYL-COA--D-CITRAMALATE COA-TRANSFERASE"/>
    <property type="match status" value="1"/>
</dbReference>
<dbReference type="InterPro" id="IPR044855">
    <property type="entry name" value="CoA-Trfase_III_dom3_sf"/>
</dbReference>
<reference evidence="2" key="1">
    <citation type="submission" date="2014-11" db="EMBL/GenBank/DDBJ databases">
        <authorList>
            <person name="Otto D Thomas"/>
            <person name="Naeem Raeece"/>
        </authorList>
    </citation>
    <scope>NUCLEOTIDE SEQUENCE</scope>
</reference>
<gene>
    <name evidence="2" type="ORF">Cvel_21308</name>
</gene>
<dbReference type="InterPro" id="IPR023606">
    <property type="entry name" value="CoA-Trfase_III_dom_1_sf"/>
</dbReference>
<accession>A0A0G4GCH8</accession>
<evidence type="ECO:0008006" key="3">
    <source>
        <dbReference type="Google" id="ProtNLM"/>
    </source>
</evidence>
<dbReference type="SUPFAM" id="SSF89796">
    <property type="entry name" value="CoA-transferase family III (CaiB/BaiF)"/>
    <property type="match status" value="1"/>
</dbReference>
<evidence type="ECO:0000256" key="1">
    <source>
        <dbReference type="ARBA" id="ARBA00008383"/>
    </source>
</evidence>
<protein>
    <recommendedName>
        <fullName evidence="3">CoA transferase</fullName>
    </recommendedName>
</protein>
<dbReference type="VEuPathDB" id="CryptoDB:Cvel_21308"/>
<comment type="similarity">
    <text evidence="1">Belongs to the CoA-transferase III family.</text>
</comment>